<sequence>MKRGFYTIMTAQFFSSLADNALFVAAIELLRSRNAPEWQSAALVPLFALFYVALAPFVGAFADARPKGQVMFISNAIKVAGCLLMLVGVHPLLAYTLVGLGAAAYSPAKYGILTELLPPSQLVKANGWIEGLTIASIILGVLLGGQLVGPYLSSLLLSVDAPGLSTGIDHPAEAAIAVLVSVYALAAAFNLRIPLTGVTPRPMPRNPLELLPDFWRCNGRLWKDHLGQISLATTTLFWGVSGNLRYIVLAWAGAALGYTTTQASSLVGVVALGTAVGAVVASLRMRLDQATRVMPLGIGMGLLVILMNFIDNVWVAAPFLVLLGGLGGFLVVPMNALLQHRGHNLMGAGRSIAVQNFNEQACILVLGALYSFSTGMGLSAFAAITIFGLIVAGFMWLIMRWHRHNQRHHGVELERLLEIARRDDLHG</sequence>
<evidence type="ECO:0000256" key="6">
    <source>
        <dbReference type="ARBA" id="ARBA00023136"/>
    </source>
</evidence>
<dbReference type="Gene3D" id="1.20.1250.20">
    <property type="entry name" value="MFS general substrate transporter like domains"/>
    <property type="match status" value="1"/>
</dbReference>
<feature type="transmembrane region" description="Helical" evidence="7">
    <location>
        <begin position="316"/>
        <end position="338"/>
    </location>
</feature>
<evidence type="ECO:0000256" key="4">
    <source>
        <dbReference type="ARBA" id="ARBA00022692"/>
    </source>
</evidence>
<feature type="transmembrane region" description="Helical" evidence="7">
    <location>
        <begin position="174"/>
        <end position="195"/>
    </location>
</feature>
<feature type="transmembrane region" description="Helical" evidence="7">
    <location>
        <begin position="83"/>
        <end position="105"/>
    </location>
</feature>
<keyword evidence="2" id="KW-0813">Transport</keyword>
<evidence type="ECO:0000256" key="2">
    <source>
        <dbReference type="ARBA" id="ARBA00022448"/>
    </source>
</evidence>
<comment type="caution">
    <text evidence="8">The sequence shown here is derived from an EMBL/GenBank/DDBJ whole genome shotgun (WGS) entry which is preliminary data.</text>
</comment>
<feature type="transmembrane region" description="Helical" evidence="7">
    <location>
        <begin position="293"/>
        <end position="310"/>
    </location>
</feature>
<dbReference type="EMBL" id="JBHRXX010000001">
    <property type="protein sequence ID" value="MFC3682498.1"/>
    <property type="molecule type" value="Genomic_DNA"/>
</dbReference>
<evidence type="ECO:0000313" key="8">
    <source>
        <dbReference type="EMBL" id="MFC3682498.1"/>
    </source>
</evidence>
<dbReference type="Proteomes" id="UP001595729">
    <property type="component" value="Unassembled WGS sequence"/>
</dbReference>
<name>A0ABV7W2I6_9BURK</name>
<accession>A0ABV7W2I6</accession>
<dbReference type="PANTHER" id="PTHR43266:SF2">
    <property type="entry name" value="MAJOR FACILITATOR SUPERFAMILY (MFS) PROFILE DOMAIN-CONTAINING PROTEIN"/>
    <property type="match status" value="1"/>
</dbReference>
<dbReference type="SUPFAM" id="SSF103473">
    <property type="entry name" value="MFS general substrate transporter"/>
    <property type="match status" value="1"/>
</dbReference>
<evidence type="ECO:0000256" key="1">
    <source>
        <dbReference type="ARBA" id="ARBA00004651"/>
    </source>
</evidence>
<dbReference type="CDD" id="cd06173">
    <property type="entry name" value="MFS_MefA_like"/>
    <property type="match status" value="1"/>
</dbReference>
<protein>
    <submittedName>
        <fullName evidence="8">Lysophospholipid transporter LplT</fullName>
    </submittedName>
</protein>
<evidence type="ECO:0000313" key="9">
    <source>
        <dbReference type="Proteomes" id="UP001595729"/>
    </source>
</evidence>
<keyword evidence="3" id="KW-1003">Cell membrane</keyword>
<organism evidence="8 9">
    <name type="scientific">Hydrogenophaga luteola</name>
    <dbReference type="NCBI Taxonomy" id="1591122"/>
    <lineage>
        <taxon>Bacteria</taxon>
        <taxon>Pseudomonadati</taxon>
        <taxon>Pseudomonadota</taxon>
        <taxon>Betaproteobacteria</taxon>
        <taxon>Burkholderiales</taxon>
        <taxon>Comamonadaceae</taxon>
        <taxon>Hydrogenophaga</taxon>
    </lineage>
</organism>
<feature type="transmembrane region" description="Helical" evidence="7">
    <location>
        <begin position="263"/>
        <end position="281"/>
    </location>
</feature>
<comment type="subcellular location">
    <subcellularLocation>
        <location evidence="1">Cell membrane</location>
        <topology evidence="1">Multi-pass membrane protein</topology>
    </subcellularLocation>
</comment>
<reference evidence="9" key="1">
    <citation type="journal article" date="2019" name="Int. J. Syst. Evol. Microbiol.">
        <title>The Global Catalogue of Microorganisms (GCM) 10K type strain sequencing project: providing services to taxonomists for standard genome sequencing and annotation.</title>
        <authorList>
            <consortium name="The Broad Institute Genomics Platform"/>
            <consortium name="The Broad Institute Genome Sequencing Center for Infectious Disease"/>
            <person name="Wu L."/>
            <person name="Ma J."/>
        </authorList>
    </citation>
    <scope>NUCLEOTIDE SEQUENCE [LARGE SCALE GENOMIC DNA]</scope>
    <source>
        <strain evidence="9">KCTC 42501</strain>
    </source>
</reference>
<dbReference type="InterPro" id="IPR011701">
    <property type="entry name" value="MFS"/>
</dbReference>
<evidence type="ECO:0000256" key="7">
    <source>
        <dbReference type="SAM" id="Phobius"/>
    </source>
</evidence>
<gene>
    <name evidence="8" type="primary">lplT</name>
    <name evidence="8" type="ORF">ACFOPI_02765</name>
</gene>
<dbReference type="PANTHER" id="PTHR43266">
    <property type="entry name" value="MACROLIDE-EFFLUX PROTEIN"/>
    <property type="match status" value="1"/>
</dbReference>
<feature type="transmembrane region" description="Helical" evidence="7">
    <location>
        <begin position="125"/>
        <end position="144"/>
    </location>
</feature>
<evidence type="ECO:0000256" key="3">
    <source>
        <dbReference type="ARBA" id="ARBA00022475"/>
    </source>
</evidence>
<evidence type="ECO:0000256" key="5">
    <source>
        <dbReference type="ARBA" id="ARBA00022989"/>
    </source>
</evidence>
<dbReference type="NCBIfam" id="NF008397">
    <property type="entry name" value="PRK11195.1"/>
    <property type="match status" value="1"/>
</dbReference>
<dbReference type="Pfam" id="PF07690">
    <property type="entry name" value="MFS_1"/>
    <property type="match status" value="1"/>
</dbReference>
<keyword evidence="4 7" id="KW-0812">Transmembrane</keyword>
<keyword evidence="5 7" id="KW-1133">Transmembrane helix</keyword>
<feature type="transmembrane region" description="Helical" evidence="7">
    <location>
        <begin position="42"/>
        <end position="62"/>
    </location>
</feature>
<keyword evidence="6 7" id="KW-0472">Membrane</keyword>
<feature type="transmembrane region" description="Helical" evidence="7">
    <location>
        <begin position="229"/>
        <end position="251"/>
    </location>
</feature>
<dbReference type="RefSeq" id="WP_382170497.1">
    <property type="nucleotide sequence ID" value="NZ_JBHRXX010000001.1"/>
</dbReference>
<dbReference type="InterPro" id="IPR036259">
    <property type="entry name" value="MFS_trans_sf"/>
</dbReference>
<keyword evidence="9" id="KW-1185">Reference proteome</keyword>
<proteinExistence type="predicted"/>
<feature type="transmembrane region" description="Helical" evidence="7">
    <location>
        <begin position="378"/>
        <end position="399"/>
    </location>
</feature>